<dbReference type="PANTHER" id="PTHR33937:SF2">
    <property type="entry name" value="DINITROGENASE IRON-MOLYBDENUM COFACTOR BIOSYNTHESIS DOMAIN-CONTAINING PROTEIN"/>
    <property type="match status" value="1"/>
</dbReference>
<dbReference type="InterPro" id="IPR003731">
    <property type="entry name" value="Di-Nase_FeMo-co_biosynth"/>
</dbReference>
<dbReference type="Pfam" id="PF02579">
    <property type="entry name" value="Nitro_FeMo-Co"/>
    <property type="match status" value="1"/>
</dbReference>
<feature type="domain" description="Dinitrogenase iron-molybdenum cofactor biosynthesis" evidence="1">
    <location>
        <begin position="12"/>
        <end position="110"/>
    </location>
</feature>
<dbReference type="InterPro" id="IPR051840">
    <property type="entry name" value="NifX/NifY_domain"/>
</dbReference>
<sequence length="125" mass="13867">MSTLRIAAATEDGERLSAHFGMAPLYRVFVIENGQIVHEESRPKPHHEHHLRKEGAHDLHPHADMFAPIRDCQVLLAGGMGEPAYQKARAAGLEVFLSSGEIAAAITAYLQGKLQHDPRRIHRHA</sequence>
<reference evidence="2" key="2">
    <citation type="journal article" date="2012" name="PLoS ONE">
        <title>A Deeply Branching Thermophilic Bacterium with an Ancient Acetyl-CoA Pathway Dominates a Subsurface Ecosystem.</title>
        <authorList>
            <person name="Takami H."/>
            <person name="Noguchi H."/>
            <person name="Takaki Y."/>
            <person name="Uchiyama I."/>
            <person name="Toyoda A."/>
            <person name="Nishi S."/>
            <person name="Chee G.-J."/>
            <person name="Arai W."/>
            <person name="Nunoura T."/>
            <person name="Itoh T."/>
            <person name="Hattori M."/>
            <person name="Takai K."/>
        </authorList>
    </citation>
    <scope>NUCLEOTIDE SEQUENCE</scope>
</reference>
<accession>H5SL96</accession>
<gene>
    <name evidence="2" type="ORF">HGMM_F45G04C05</name>
</gene>
<protein>
    <submittedName>
        <fullName evidence="2">Dinitrogenase iron-molybdenum cofactor biosynthesis protein</fullName>
    </submittedName>
</protein>
<dbReference type="CDD" id="cd00562">
    <property type="entry name" value="NifX_NifB"/>
    <property type="match status" value="1"/>
</dbReference>
<reference evidence="2" key="1">
    <citation type="journal article" date="2005" name="Environ. Microbiol.">
        <title>Genetic and functional properties of uncultivated thermophilic crenarchaeotes from a subsurface gold mine as revealed by analysis of genome fragments.</title>
        <authorList>
            <person name="Nunoura T."/>
            <person name="Hirayama H."/>
            <person name="Takami H."/>
            <person name="Oida H."/>
            <person name="Nishi S."/>
            <person name="Shimamura S."/>
            <person name="Suzuki Y."/>
            <person name="Inagaki F."/>
            <person name="Takai K."/>
            <person name="Nealson K.H."/>
            <person name="Horikoshi K."/>
        </authorList>
    </citation>
    <scope>NUCLEOTIDE SEQUENCE</scope>
</reference>
<dbReference type="InterPro" id="IPR036105">
    <property type="entry name" value="DiNase_FeMo-co_biosyn_sf"/>
</dbReference>
<dbReference type="AlphaFoldDB" id="H5SL96"/>
<organism evidence="2">
    <name type="scientific">uncultured Chloroflexota bacterium</name>
    <dbReference type="NCBI Taxonomy" id="166587"/>
    <lineage>
        <taxon>Bacteria</taxon>
        <taxon>Bacillati</taxon>
        <taxon>Chloroflexota</taxon>
        <taxon>environmental samples</taxon>
    </lineage>
</organism>
<dbReference type="PANTHER" id="PTHR33937">
    <property type="entry name" value="IRON-MOLYBDENUM PROTEIN-RELATED-RELATED"/>
    <property type="match status" value="1"/>
</dbReference>
<evidence type="ECO:0000313" key="2">
    <source>
        <dbReference type="EMBL" id="BAL56932.1"/>
    </source>
</evidence>
<dbReference type="Gene3D" id="3.30.420.130">
    <property type="entry name" value="Dinitrogenase iron-molybdenum cofactor biosynthesis domain"/>
    <property type="match status" value="1"/>
</dbReference>
<dbReference type="SUPFAM" id="SSF53146">
    <property type="entry name" value="Nitrogenase accessory factor-like"/>
    <property type="match status" value="1"/>
</dbReference>
<dbReference type="EMBL" id="AP011762">
    <property type="protein sequence ID" value="BAL56932.1"/>
    <property type="molecule type" value="Genomic_DNA"/>
</dbReference>
<evidence type="ECO:0000259" key="1">
    <source>
        <dbReference type="Pfam" id="PF02579"/>
    </source>
</evidence>
<proteinExistence type="predicted"/>
<name>H5SL96_9CHLR</name>